<dbReference type="EMBL" id="JAIWYP010000002">
    <property type="protein sequence ID" value="KAH3868075.1"/>
    <property type="molecule type" value="Genomic_DNA"/>
</dbReference>
<name>A0A9D4M1G6_DREPO</name>
<protein>
    <submittedName>
        <fullName evidence="1">Uncharacterized protein</fullName>
    </submittedName>
</protein>
<reference evidence="1" key="2">
    <citation type="submission" date="2020-11" db="EMBL/GenBank/DDBJ databases">
        <authorList>
            <person name="McCartney M.A."/>
            <person name="Auch B."/>
            <person name="Kono T."/>
            <person name="Mallez S."/>
            <person name="Becker A."/>
            <person name="Gohl D.M."/>
            <person name="Silverstein K.A.T."/>
            <person name="Koren S."/>
            <person name="Bechman K.B."/>
            <person name="Herman A."/>
            <person name="Abrahante J.E."/>
            <person name="Garbe J."/>
        </authorList>
    </citation>
    <scope>NUCLEOTIDE SEQUENCE</scope>
    <source>
        <strain evidence="1">Duluth1</strain>
        <tissue evidence="1">Whole animal</tissue>
    </source>
</reference>
<evidence type="ECO:0000313" key="1">
    <source>
        <dbReference type="EMBL" id="KAH3868075.1"/>
    </source>
</evidence>
<evidence type="ECO:0000313" key="2">
    <source>
        <dbReference type="Proteomes" id="UP000828390"/>
    </source>
</evidence>
<organism evidence="1 2">
    <name type="scientific">Dreissena polymorpha</name>
    <name type="common">Zebra mussel</name>
    <name type="synonym">Mytilus polymorpha</name>
    <dbReference type="NCBI Taxonomy" id="45954"/>
    <lineage>
        <taxon>Eukaryota</taxon>
        <taxon>Metazoa</taxon>
        <taxon>Spiralia</taxon>
        <taxon>Lophotrochozoa</taxon>
        <taxon>Mollusca</taxon>
        <taxon>Bivalvia</taxon>
        <taxon>Autobranchia</taxon>
        <taxon>Heteroconchia</taxon>
        <taxon>Euheterodonta</taxon>
        <taxon>Imparidentia</taxon>
        <taxon>Neoheterodontei</taxon>
        <taxon>Myida</taxon>
        <taxon>Dreissenoidea</taxon>
        <taxon>Dreissenidae</taxon>
        <taxon>Dreissena</taxon>
    </lineage>
</organism>
<gene>
    <name evidence="1" type="ORF">DPMN_031212</name>
</gene>
<comment type="caution">
    <text evidence="1">The sequence shown here is derived from an EMBL/GenBank/DDBJ whole genome shotgun (WGS) entry which is preliminary data.</text>
</comment>
<dbReference type="AlphaFoldDB" id="A0A9D4M1G6"/>
<accession>A0A9D4M1G6</accession>
<sequence>MAIAVMRKNNHQDDNFDNNPCFFFAKYRGDVHCCIAETATDTKSYMPLSIDERTVLPVVYRWFMMSYALIRPKSFIAHKHADAVKPAAKTAIYIVDESTKRNAMPYAAERNKAWKSSVMQDDVGKEMSQHEYDVIEKRQEIISRHTREERKAVNDD</sequence>
<proteinExistence type="predicted"/>
<keyword evidence="2" id="KW-1185">Reference proteome</keyword>
<reference evidence="1" key="1">
    <citation type="journal article" date="2019" name="bioRxiv">
        <title>The Genome of the Zebra Mussel, Dreissena polymorpha: A Resource for Invasive Species Research.</title>
        <authorList>
            <person name="McCartney M.A."/>
            <person name="Auch B."/>
            <person name="Kono T."/>
            <person name="Mallez S."/>
            <person name="Zhang Y."/>
            <person name="Obille A."/>
            <person name="Becker A."/>
            <person name="Abrahante J.E."/>
            <person name="Garbe J."/>
            <person name="Badalamenti J.P."/>
            <person name="Herman A."/>
            <person name="Mangelson H."/>
            <person name="Liachko I."/>
            <person name="Sullivan S."/>
            <person name="Sone E.D."/>
            <person name="Koren S."/>
            <person name="Silverstein K.A.T."/>
            <person name="Beckman K.B."/>
            <person name="Gohl D.M."/>
        </authorList>
    </citation>
    <scope>NUCLEOTIDE SEQUENCE</scope>
    <source>
        <strain evidence="1">Duluth1</strain>
        <tissue evidence="1">Whole animal</tissue>
    </source>
</reference>
<dbReference type="Proteomes" id="UP000828390">
    <property type="component" value="Unassembled WGS sequence"/>
</dbReference>